<organism evidence="2 3">
    <name type="scientific">Pleurodeles waltl</name>
    <name type="common">Iberian ribbed newt</name>
    <dbReference type="NCBI Taxonomy" id="8319"/>
    <lineage>
        <taxon>Eukaryota</taxon>
        <taxon>Metazoa</taxon>
        <taxon>Chordata</taxon>
        <taxon>Craniata</taxon>
        <taxon>Vertebrata</taxon>
        <taxon>Euteleostomi</taxon>
        <taxon>Amphibia</taxon>
        <taxon>Batrachia</taxon>
        <taxon>Caudata</taxon>
        <taxon>Salamandroidea</taxon>
        <taxon>Salamandridae</taxon>
        <taxon>Pleurodelinae</taxon>
        <taxon>Pleurodeles</taxon>
    </lineage>
</organism>
<dbReference type="EMBL" id="JANPWB010000001">
    <property type="protein sequence ID" value="KAJ1215824.1"/>
    <property type="molecule type" value="Genomic_DNA"/>
</dbReference>
<comment type="caution">
    <text evidence="2">The sequence shown here is derived from an EMBL/GenBank/DDBJ whole genome shotgun (WGS) entry which is preliminary data.</text>
</comment>
<keyword evidence="3" id="KW-1185">Reference proteome</keyword>
<evidence type="ECO:0000313" key="3">
    <source>
        <dbReference type="Proteomes" id="UP001066276"/>
    </source>
</evidence>
<evidence type="ECO:0000256" key="1">
    <source>
        <dbReference type="SAM" id="MobiDB-lite"/>
    </source>
</evidence>
<protein>
    <submittedName>
        <fullName evidence="2">Uncharacterized protein</fullName>
    </submittedName>
</protein>
<feature type="region of interest" description="Disordered" evidence="1">
    <location>
        <begin position="37"/>
        <end position="62"/>
    </location>
</feature>
<gene>
    <name evidence="2" type="ORF">NDU88_003431</name>
</gene>
<name>A0AAV7WP41_PLEWA</name>
<dbReference type="Proteomes" id="UP001066276">
    <property type="component" value="Chromosome 1_1"/>
</dbReference>
<reference evidence="2" key="1">
    <citation type="journal article" date="2022" name="bioRxiv">
        <title>Sequencing and chromosome-scale assembly of the giantPleurodeles waltlgenome.</title>
        <authorList>
            <person name="Brown T."/>
            <person name="Elewa A."/>
            <person name="Iarovenko S."/>
            <person name="Subramanian E."/>
            <person name="Araus A.J."/>
            <person name="Petzold A."/>
            <person name="Susuki M."/>
            <person name="Suzuki K.-i.T."/>
            <person name="Hayashi T."/>
            <person name="Toyoda A."/>
            <person name="Oliveira C."/>
            <person name="Osipova E."/>
            <person name="Leigh N.D."/>
            <person name="Simon A."/>
            <person name="Yun M.H."/>
        </authorList>
    </citation>
    <scope>NUCLEOTIDE SEQUENCE</scope>
    <source>
        <strain evidence="2">20211129_DDA</strain>
        <tissue evidence="2">Liver</tissue>
    </source>
</reference>
<proteinExistence type="predicted"/>
<accession>A0AAV7WP41</accession>
<evidence type="ECO:0000313" key="2">
    <source>
        <dbReference type="EMBL" id="KAJ1215824.1"/>
    </source>
</evidence>
<dbReference type="AlphaFoldDB" id="A0AAV7WP41"/>
<sequence>MPLKNVVDWWFSVPRESGFQTGGLHANGVQRGLHLENVEEKKEDDLNSPDKEIEPSGEERETEKALEAWFDATKGNVAACRN</sequence>